<name>G5HPQ3_9FIRM</name>
<dbReference type="AlphaFoldDB" id="G5HPQ3"/>
<proteinExistence type="predicted"/>
<evidence type="ECO:0000313" key="1">
    <source>
        <dbReference type="EMBL" id="EHE96640.1"/>
    </source>
</evidence>
<evidence type="ECO:0000313" key="2">
    <source>
        <dbReference type="Proteomes" id="UP000003763"/>
    </source>
</evidence>
<dbReference type="Proteomes" id="UP000003763">
    <property type="component" value="Unassembled WGS sequence"/>
</dbReference>
<accession>G5HPQ3</accession>
<protein>
    <submittedName>
        <fullName evidence="1">Uncharacterized protein</fullName>
    </submittedName>
</protein>
<sequence length="66" mass="8056">MDHRYNAVKGMLEKRCIFVEYAVNTSLSFMTMFRKFFVTSCFLTKYIRFMCFTDRQQNTIIRLCKM</sequence>
<gene>
    <name evidence="1" type="ORF">HMPREF9469_04565</name>
</gene>
<reference evidence="1 2" key="1">
    <citation type="submission" date="2011-08" db="EMBL/GenBank/DDBJ databases">
        <title>The Genome Sequence of Clostridium citroniae WAL-17108.</title>
        <authorList>
            <consortium name="The Broad Institute Genome Sequencing Platform"/>
            <person name="Earl A."/>
            <person name="Ward D."/>
            <person name="Feldgarden M."/>
            <person name="Gevers D."/>
            <person name="Finegold S.M."/>
            <person name="Summanen P.H."/>
            <person name="Molitoris D.R."/>
            <person name="Vaisanen M.L."/>
            <person name="Daigneault M."/>
            <person name="Allen-Vercoe E."/>
            <person name="Young S.K."/>
            <person name="Zeng Q."/>
            <person name="Gargeya S."/>
            <person name="Fitzgerald M."/>
            <person name="Haas B."/>
            <person name="Abouelleil A."/>
            <person name="Alvarado L."/>
            <person name="Arachchi H.M."/>
            <person name="Berlin A."/>
            <person name="Brown A."/>
            <person name="Chapman S.B."/>
            <person name="Chen Z."/>
            <person name="Dunbar C."/>
            <person name="Freedman E."/>
            <person name="Gearin G."/>
            <person name="Gellesch M."/>
            <person name="Goldberg J."/>
            <person name="Griggs A."/>
            <person name="Gujja S."/>
            <person name="Heiman D."/>
            <person name="Howarth C."/>
            <person name="Larson L."/>
            <person name="Lui A."/>
            <person name="MacDonald P.J.P."/>
            <person name="Montmayeur A."/>
            <person name="Murphy C."/>
            <person name="Neiman D."/>
            <person name="Pearson M."/>
            <person name="Priest M."/>
            <person name="Roberts A."/>
            <person name="Saif S."/>
            <person name="Shea T."/>
            <person name="Shenoy N."/>
            <person name="Sisk P."/>
            <person name="Stolte C."/>
            <person name="Sykes S."/>
            <person name="Wortman J."/>
            <person name="Nusbaum C."/>
            <person name="Birren B."/>
        </authorList>
    </citation>
    <scope>NUCLEOTIDE SEQUENCE [LARGE SCALE GENOMIC DNA]</scope>
    <source>
        <strain evidence="1 2">WAL-17108</strain>
    </source>
</reference>
<organism evidence="1 2">
    <name type="scientific">[Clostridium] citroniae WAL-17108</name>
    <dbReference type="NCBI Taxonomy" id="742733"/>
    <lineage>
        <taxon>Bacteria</taxon>
        <taxon>Bacillati</taxon>
        <taxon>Bacillota</taxon>
        <taxon>Clostridia</taxon>
        <taxon>Lachnospirales</taxon>
        <taxon>Lachnospiraceae</taxon>
        <taxon>Enterocloster</taxon>
    </lineage>
</organism>
<dbReference type="HOGENOM" id="CLU_2823473_0_0_9"/>
<comment type="caution">
    <text evidence="1">The sequence shown here is derived from an EMBL/GenBank/DDBJ whole genome shotgun (WGS) entry which is preliminary data.</text>
</comment>
<dbReference type="EMBL" id="ADLJ01000037">
    <property type="protein sequence ID" value="EHE96640.1"/>
    <property type="molecule type" value="Genomic_DNA"/>
</dbReference>